<dbReference type="SUPFAM" id="SSF46689">
    <property type="entry name" value="Homeodomain-like"/>
    <property type="match status" value="1"/>
</dbReference>
<sequence length="278" mass="31128">MGRKGCCEKLGLKKGRWTPEEDKKLLDYVGKHGHRNWRLVPAKAGLERCGKSCRLRWINYLKPDIKRGNFSTEEDHTIIQLHALLGNKLIRMSLDPITITHKTIKQNTFEGCGDGQDQSKDTINIRHVAQWERARFEAEARGSMLQVGSGSSNLSGLILSKIPTQPCLSSHSVSTENKRVHNMYALVLTTNHDFRSSVSTLSITKLPAVSNIPQNTNTKSLLAYKADNNVMGASTQIRKVMEGCVSNLQDDDIMVAVEAFRTARCESIEELLNEFTSM</sequence>
<reference evidence="8" key="1">
    <citation type="journal article" date="2014" name="Nat. Genet.">
        <title>A reference genome for common bean and genome-wide analysis of dual domestications.</title>
        <authorList>
            <person name="Schmutz J."/>
            <person name="McClean P.E."/>
            <person name="Mamidi S."/>
            <person name="Wu G.A."/>
            <person name="Cannon S.B."/>
            <person name="Grimwood J."/>
            <person name="Jenkins J."/>
            <person name="Shu S."/>
            <person name="Song Q."/>
            <person name="Chavarro C."/>
            <person name="Torres-Torres M."/>
            <person name="Geffroy V."/>
            <person name="Moghaddam S.M."/>
            <person name="Gao D."/>
            <person name="Abernathy B."/>
            <person name="Barry K."/>
            <person name="Blair M."/>
            <person name="Brick M.A."/>
            <person name="Chovatia M."/>
            <person name="Gepts P."/>
            <person name="Goodstein D.M."/>
            <person name="Gonzales M."/>
            <person name="Hellsten U."/>
            <person name="Hyten D.L."/>
            <person name="Jia G."/>
            <person name="Kelly J.D."/>
            <person name="Kudrna D."/>
            <person name="Lee R."/>
            <person name="Richard M.M."/>
            <person name="Miklas P.N."/>
            <person name="Osorno J.M."/>
            <person name="Rodrigues J."/>
            <person name="Thareau V."/>
            <person name="Urrea C.A."/>
            <person name="Wang M."/>
            <person name="Yu Y."/>
            <person name="Zhang M."/>
            <person name="Wing R.A."/>
            <person name="Cregan P.B."/>
            <person name="Rokhsar D.S."/>
            <person name="Jackson S.A."/>
        </authorList>
    </citation>
    <scope>NUCLEOTIDE SEQUENCE [LARGE SCALE GENOMIC DNA]</scope>
    <source>
        <strain evidence="8">cv. G19833</strain>
    </source>
</reference>
<proteinExistence type="predicted"/>
<dbReference type="FunFam" id="1.10.10.60:FF:000001">
    <property type="entry name" value="MYB-related transcription factor"/>
    <property type="match status" value="1"/>
</dbReference>
<dbReference type="Pfam" id="PF00249">
    <property type="entry name" value="Myb_DNA-binding"/>
    <property type="match status" value="1"/>
</dbReference>
<dbReference type="Gene3D" id="1.10.10.60">
    <property type="entry name" value="Homeodomain-like"/>
    <property type="match status" value="1"/>
</dbReference>
<gene>
    <name evidence="7" type="ORF">PHAVU_003G046000g</name>
</gene>
<dbReference type="GO" id="GO:0005634">
    <property type="term" value="C:nucleus"/>
    <property type="evidence" value="ECO:0007669"/>
    <property type="project" value="UniProtKB-SubCell"/>
</dbReference>
<evidence type="ECO:0000256" key="1">
    <source>
        <dbReference type="ARBA" id="ARBA00004123"/>
    </source>
</evidence>
<dbReference type="GO" id="GO:0003677">
    <property type="term" value="F:DNA binding"/>
    <property type="evidence" value="ECO:0007669"/>
    <property type="project" value="UniProtKB-KW"/>
</dbReference>
<keyword evidence="2" id="KW-0677">Repeat</keyword>
<keyword evidence="4" id="KW-0539">Nucleus</keyword>
<dbReference type="OrthoDB" id="1388236at2759"/>
<dbReference type="InterPro" id="IPR001005">
    <property type="entry name" value="SANT/Myb"/>
</dbReference>
<dbReference type="InterPro" id="IPR009057">
    <property type="entry name" value="Homeodomain-like_sf"/>
</dbReference>
<dbReference type="STRING" id="3885.V7C9G1"/>
<dbReference type="AlphaFoldDB" id="V7C9G1"/>
<evidence type="ECO:0000256" key="2">
    <source>
        <dbReference type="ARBA" id="ARBA00022737"/>
    </source>
</evidence>
<dbReference type="Gramene" id="ESW25556">
    <property type="protein sequence ID" value="ESW25556"/>
    <property type="gene ID" value="PHAVU_003G046000g"/>
</dbReference>
<accession>V7C9G1</accession>
<dbReference type="PROSITE" id="PS50090">
    <property type="entry name" value="MYB_LIKE"/>
    <property type="match status" value="1"/>
</dbReference>
<evidence type="ECO:0000256" key="3">
    <source>
        <dbReference type="ARBA" id="ARBA00023125"/>
    </source>
</evidence>
<evidence type="ECO:0000256" key="4">
    <source>
        <dbReference type="ARBA" id="ARBA00023242"/>
    </source>
</evidence>
<dbReference type="PROSITE" id="PS51294">
    <property type="entry name" value="HTH_MYB"/>
    <property type="match status" value="1"/>
</dbReference>
<dbReference type="SMR" id="V7C9G1"/>
<dbReference type="InterPro" id="IPR017930">
    <property type="entry name" value="Myb_dom"/>
</dbReference>
<dbReference type="SMART" id="SM00717">
    <property type="entry name" value="SANT"/>
    <property type="match status" value="1"/>
</dbReference>
<dbReference type="InterPro" id="IPR015495">
    <property type="entry name" value="Myb_TF_plants"/>
</dbReference>
<dbReference type="OMA" id="HDFRSAM"/>
<feature type="domain" description="HTH myb-type" evidence="6">
    <location>
        <begin position="9"/>
        <end position="65"/>
    </location>
</feature>
<dbReference type="PANTHER" id="PTHR10641:SF1305">
    <property type="entry name" value="MYB TRANSCRIPTION FACTOR"/>
    <property type="match status" value="1"/>
</dbReference>
<keyword evidence="8" id="KW-1185">Reference proteome</keyword>
<comment type="subcellular location">
    <subcellularLocation>
        <location evidence="1">Nucleus</location>
    </subcellularLocation>
</comment>
<evidence type="ECO:0000259" key="6">
    <source>
        <dbReference type="PROSITE" id="PS51294"/>
    </source>
</evidence>
<protein>
    <submittedName>
        <fullName evidence="7">Uncharacterized protein</fullName>
    </submittedName>
</protein>
<evidence type="ECO:0000313" key="7">
    <source>
        <dbReference type="EMBL" id="ESW25556.1"/>
    </source>
</evidence>
<dbReference type="EMBL" id="CM002290">
    <property type="protein sequence ID" value="ESW25556.1"/>
    <property type="molecule type" value="Genomic_DNA"/>
</dbReference>
<dbReference type="PANTHER" id="PTHR10641">
    <property type="entry name" value="MYB FAMILY TRANSCRIPTION FACTOR"/>
    <property type="match status" value="1"/>
</dbReference>
<evidence type="ECO:0000259" key="5">
    <source>
        <dbReference type="PROSITE" id="PS50090"/>
    </source>
</evidence>
<keyword evidence="3" id="KW-0238">DNA-binding</keyword>
<dbReference type="Proteomes" id="UP000000226">
    <property type="component" value="Chromosome 3"/>
</dbReference>
<organism evidence="7 8">
    <name type="scientific">Phaseolus vulgaris</name>
    <name type="common">Kidney bean</name>
    <name type="synonym">French bean</name>
    <dbReference type="NCBI Taxonomy" id="3885"/>
    <lineage>
        <taxon>Eukaryota</taxon>
        <taxon>Viridiplantae</taxon>
        <taxon>Streptophyta</taxon>
        <taxon>Embryophyta</taxon>
        <taxon>Tracheophyta</taxon>
        <taxon>Spermatophyta</taxon>
        <taxon>Magnoliopsida</taxon>
        <taxon>eudicotyledons</taxon>
        <taxon>Gunneridae</taxon>
        <taxon>Pentapetalae</taxon>
        <taxon>rosids</taxon>
        <taxon>fabids</taxon>
        <taxon>Fabales</taxon>
        <taxon>Fabaceae</taxon>
        <taxon>Papilionoideae</taxon>
        <taxon>50 kb inversion clade</taxon>
        <taxon>NPAAA clade</taxon>
        <taxon>indigoferoid/millettioid clade</taxon>
        <taxon>Phaseoleae</taxon>
        <taxon>Phaseolus</taxon>
    </lineage>
</organism>
<dbReference type="CDD" id="cd00167">
    <property type="entry name" value="SANT"/>
    <property type="match status" value="1"/>
</dbReference>
<feature type="domain" description="Myb-like" evidence="5">
    <location>
        <begin position="9"/>
        <end position="61"/>
    </location>
</feature>
<evidence type="ECO:0000313" key="8">
    <source>
        <dbReference type="Proteomes" id="UP000000226"/>
    </source>
</evidence>
<name>V7C9G1_PHAVU</name>
<dbReference type="eggNOG" id="KOG0048">
    <property type="taxonomic scope" value="Eukaryota"/>
</dbReference>